<dbReference type="EMBL" id="GDQN01003998">
    <property type="protein sequence ID" value="JAT87056.1"/>
    <property type="molecule type" value="Transcribed_RNA"/>
</dbReference>
<evidence type="ECO:0000256" key="7">
    <source>
        <dbReference type="SAM" id="SignalP"/>
    </source>
</evidence>
<dbReference type="AlphaFoldDB" id="A0A1E1WJI9"/>
<evidence type="ECO:0000313" key="9">
    <source>
        <dbReference type="EMBL" id="JAT87056.1"/>
    </source>
</evidence>
<dbReference type="PANTHER" id="PTHR23301">
    <property type="entry name" value="CHITIN BINDING PERITROPHIN-A"/>
    <property type="match status" value="1"/>
</dbReference>
<sequence length="234" mass="25829">VHCDHKDDMQGFIAVLLLVAAVAAENQCPAEQQQNWNIEMLLRHEDCDKFYKCTFGEPIEQSCPSGLQFNLKNWQCDWPYNVDCSGRNDPLNPVPTPEPTTTAAPSIKPNTTAQPVTTTEATTTAASETNTTTTAAPITAEPTTAAPESEENGSEDSEFLENGCPVDPHVHWLLPNEEDCNKFYYCVWGELVPRECPSTLHFNRVIQVCDWPADAGCVVSANKHSGARAQFFPK</sequence>
<feature type="domain" description="Chitin-binding type-2" evidence="8">
    <location>
        <begin position="25"/>
        <end position="86"/>
    </location>
</feature>
<keyword evidence="2 7" id="KW-0732">Signal</keyword>
<feature type="non-terminal residue" evidence="9">
    <location>
        <position position="1"/>
    </location>
</feature>
<feature type="region of interest" description="Disordered" evidence="6">
    <location>
        <begin position="89"/>
        <end position="159"/>
    </location>
</feature>
<evidence type="ECO:0000256" key="5">
    <source>
        <dbReference type="ARBA" id="ARBA00023180"/>
    </source>
</evidence>
<keyword evidence="1" id="KW-0147">Chitin-binding</keyword>
<keyword evidence="3" id="KW-0677">Repeat</keyword>
<dbReference type="GO" id="GO:0008061">
    <property type="term" value="F:chitin binding"/>
    <property type="evidence" value="ECO:0007669"/>
    <property type="project" value="UniProtKB-KW"/>
</dbReference>
<feature type="compositionally biased region" description="Low complexity" evidence="6">
    <location>
        <begin position="99"/>
        <end position="147"/>
    </location>
</feature>
<evidence type="ECO:0000256" key="4">
    <source>
        <dbReference type="ARBA" id="ARBA00023157"/>
    </source>
</evidence>
<keyword evidence="5" id="KW-0325">Glycoprotein</keyword>
<dbReference type="InterPro" id="IPR002557">
    <property type="entry name" value="Chitin-bd_dom"/>
</dbReference>
<accession>A0A1E1WJI9</accession>
<name>A0A1E1WJI9_PECGO</name>
<dbReference type="OrthoDB" id="6020543at2759"/>
<dbReference type="InterPro" id="IPR051940">
    <property type="entry name" value="Chitin_bind-dev_reg"/>
</dbReference>
<feature type="domain" description="Chitin-binding type-2" evidence="8">
    <location>
        <begin position="161"/>
        <end position="219"/>
    </location>
</feature>
<reference evidence="9" key="1">
    <citation type="submission" date="2015-09" db="EMBL/GenBank/DDBJ databases">
        <title>De novo assembly of Pectinophora gossypiella (Pink Bollworm) gut transcriptome.</title>
        <authorList>
            <person name="Tassone E.E."/>
        </authorList>
    </citation>
    <scope>NUCLEOTIDE SEQUENCE</scope>
</reference>
<dbReference type="PANTHER" id="PTHR23301:SF0">
    <property type="entry name" value="CHITIN-BINDING TYPE-2 DOMAIN-CONTAINING PROTEIN-RELATED"/>
    <property type="match status" value="1"/>
</dbReference>
<evidence type="ECO:0000256" key="3">
    <source>
        <dbReference type="ARBA" id="ARBA00022737"/>
    </source>
</evidence>
<dbReference type="InterPro" id="IPR036508">
    <property type="entry name" value="Chitin-bd_dom_sf"/>
</dbReference>
<dbReference type="Gene3D" id="2.170.140.10">
    <property type="entry name" value="Chitin binding domain"/>
    <property type="match status" value="2"/>
</dbReference>
<evidence type="ECO:0000256" key="2">
    <source>
        <dbReference type="ARBA" id="ARBA00022729"/>
    </source>
</evidence>
<gene>
    <name evidence="9" type="ORF">g.740</name>
</gene>
<protein>
    <recommendedName>
        <fullName evidence="8">Chitin-binding type-2 domain-containing protein</fullName>
    </recommendedName>
</protein>
<dbReference type="PROSITE" id="PS50940">
    <property type="entry name" value="CHIT_BIND_II"/>
    <property type="match status" value="2"/>
</dbReference>
<organism evidence="9">
    <name type="scientific">Pectinophora gossypiella</name>
    <name type="common">Cotton pink bollworm</name>
    <name type="synonym">Depressaria gossypiella</name>
    <dbReference type="NCBI Taxonomy" id="13191"/>
    <lineage>
        <taxon>Eukaryota</taxon>
        <taxon>Metazoa</taxon>
        <taxon>Ecdysozoa</taxon>
        <taxon>Arthropoda</taxon>
        <taxon>Hexapoda</taxon>
        <taxon>Insecta</taxon>
        <taxon>Pterygota</taxon>
        <taxon>Neoptera</taxon>
        <taxon>Endopterygota</taxon>
        <taxon>Lepidoptera</taxon>
        <taxon>Glossata</taxon>
        <taxon>Ditrysia</taxon>
        <taxon>Gelechioidea</taxon>
        <taxon>Gelechiidae</taxon>
        <taxon>Apatetrinae</taxon>
        <taxon>Pectinophora</taxon>
    </lineage>
</organism>
<feature type="compositionally biased region" description="Acidic residues" evidence="6">
    <location>
        <begin position="148"/>
        <end position="159"/>
    </location>
</feature>
<dbReference type="SUPFAM" id="SSF57625">
    <property type="entry name" value="Invertebrate chitin-binding proteins"/>
    <property type="match status" value="2"/>
</dbReference>
<dbReference type="SMART" id="SM00494">
    <property type="entry name" value="ChtBD2"/>
    <property type="match status" value="2"/>
</dbReference>
<evidence type="ECO:0000256" key="6">
    <source>
        <dbReference type="SAM" id="MobiDB-lite"/>
    </source>
</evidence>
<evidence type="ECO:0000259" key="8">
    <source>
        <dbReference type="PROSITE" id="PS50940"/>
    </source>
</evidence>
<proteinExistence type="predicted"/>
<dbReference type="GO" id="GO:0005576">
    <property type="term" value="C:extracellular region"/>
    <property type="evidence" value="ECO:0007669"/>
    <property type="project" value="InterPro"/>
</dbReference>
<feature type="chain" id="PRO_5009115413" description="Chitin-binding type-2 domain-containing protein" evidence="7">
    <location>
        <begin position="25"/>
        <end position="234"/>
    </location>
</feature>
<keyword evidence="4" id="KW-1015">Disulfide bond</keyword>
<evidence type="ECO:0000256" key="1">
    <source>
        <dbReference type="ARBA" id="ARBA00022669"/>
    </source>
</evidence>
<dbReference type="Pfam" id="PF01607">
    <property type="entry name" value="CBM_14"/>
    <property type="match status" value="2"/>
</dbReference>
<feature type="signal peptide" evidence="7">
    <location>
        <begin position="1"/>
        <end position="24"/>
    </location>
</feature>